<dbReference type="PROSITE" id="PS51257">
    <property type="entry name" value="PROKAR_LIPOPROTEIN"/>
    <property type="match status" value="1"/>
</dbReference>
<comment type="caution">
    <text evidence="2">The sequence shown here is derived from an EMBL/GenBank/DDBJ whole genome shotgun (WGS) entry which is preliminary data.</text>
</comment>
<gene>
    <name evidence="2" type="ORF">ACFS29_13435</name>
</gene>
<dbReference type="EMBL" id="JBHUOS010000010">
    <property type="protein sequence ID" value="MFD2916651.1"/>
    <property type="molecule type" value="Genomic_DNA"/>
</dbReference>
<evidence type="ECO:0000259" key="1">
    <source>
        <dbReference type="Pfam" id="PF14129"/>
    </source>
</evidence>
<sequence length="157" mass="18165">MKRLSILLILVSIIGCNSIDKPKKPENLISQDKMVDVLYDVFILTSAKGTSKGILEDHGIYPENYVFEKHKIDSLQFALSNEYYGFHVEDYESILARVEDRFNKDKAKFEADIATEGKEKKRKKDSIKKLSDSLNHKSRLLKETKKVDYKDYPKSSK</sequence>
<evidence type="ECO:0000313" key="2">
    <source>
        <dbReference type="EMBL" id="MFD2916651.1"/>
    </source>
</evidence>
<dbReference type="Pfam" id="PF14129">
    <property type="entry name" value="DUF4296"/>
    <property type="match status" value="1"/>
</dbReference>
<evidence type="ECO:0000313" key="3">
    <source>
        <dbReference type="Proteomes" id="UP001597548"/>
    </source>
</evidence>
<accession>A0ABW5ZWA4</accession>
<protein>
    <submittedName>
        <fullName evidence="2">DUF4296 domain-containing protein</fullName>
    </submittedName>
</protein>
<feature type="domain" description="DUF4296" evidence="1">
    <location>
        <begin position="25"/>
        <end position="107"/>
    </location>
</feature>
<dbReference type="RefSeq" id="WP_194506485.1">
    <property type="nucleotide sequence ID" value="NZ_JADILU010000001.1"/>
</dbReference>
<name>A0ABW5ZWA4_9FLAO</name>
<keyword evidence="3" id="KW-1185">Reference proteome</keyword>
<reference evidence="3" key="1">
    <citation type="journal article" date="2019" name="Int. J. Syst. Evol. Microbiol.">
        <title>The Global Catalogue of Microorganisms (GCM) 10K type strain sequencing project: providing services to taxonomists for standard genome sequencing and annotation.</title>
        <authorList>
            <consortium name="The Broad Institute Genomics Platform"/>
            <consortium name="The Broad Institute Genome Sequencing Center for Infectious Disease"/>
            <person name="Wu L."/>
            <person name="Ma J."/>
        </authorList>
    </citation>
    <scope>NUCLEOTIDE SEQUENCE [LARGE SCALE GENOMIC DNA]</scope>
    <source>
        <strain evidence="3">KCTC 32514</strain>
    </source>
</reference>
<dbReference type="InterPro" id="IPR025381">
    <property type="entry name" value="DUF4296"/>
</dbReference>
<dbReference type="Proteomes" id="UP001597548">
    <property type="component" value="Unassembled WGS sequence"/>
</dbReference>
<proteinExistence type="predicted"/>
<organism evidence="2 3">
    <name type="scientific">Psychroserpens luteus</name>
    <dbReference type="NCBI Taxonomy" id="1434066"/>
    <lineage>
        <taxon>Bacteria</taxon>
        <taxon>Pseudomonadati</taxon>
        <taxon>Bacteroidota</taxon>
        <taxon>Flavobacteriia</taxon>
        <taxon>Flavobacteriales</taxon>
        <taxon>Flavobacteriaceae</taxon>
        <taxon>Psychroserpens</taxon>
    </lineage>
</organism>